<comment type="caution">
    <text evidence="5">The sequence shown here is derived from an EMBL/GenBank/DDBJ whole genome shotgun (WGS) entry which is preliminary data.</text>
</comment>
<dbReference type="SUPFAM" id="SSF63380">
    <property type="entry name" value="Riboflavin synthase domain-like"/>
    <property type="match status" value="1"/>
</dbReference>
<dbReference type="Gene3D" id="3.40.50.80">
    <property type="entry name" value="Nucleotide-binding domain of ferredoxin-NADP reductase (FNR) module"/>
    <property type="match status" value="1"/>
</dbReference>
<dbReference type="Pfam" id="PF00175">
    <property type="entry name" value="NAD_binding_1"/>
    <property type="match status" value="1"/>
</dbReference>
<keyword evidence="2" id="KW-0812">Transmembrane</keyword>
<dbReference type="Gene3D" id="2.40.30.10">
    <property type="entry name" value="Translation factors"/>
    <property type="match status" value="1"/>
</dbReference>
<dbReference type="Pfam" id="PF03929">
    <property type="entry name" value="PepSY_TM"/>
    <property type="match status" value="1"/>
</dbReference>
<dbReference type="PANTHER" id="PTHR19384">
    <property type="entry name" value="NITRIC OXIDE SYNTHASE-RELATED"/>
    <property type="match status" value="1"/>
</dbReference>
<feature type="transmembrane region" description="Helical" evidence="2">
    <location>
        <begin position="122"/>
        <end position="143"/>
    </location>
</feature>
<accession>A0ABS3Q077</accession>
<evidence type="ECO:0000259" key="3">
    <source>
        <dbReference type="PROSITE" id="PS50902"/>
    </source>
</evidence>
<dbReference type="InterPro" id="IPR001433">
    <property type="entry name" value="OxRdtase_FAD/NAD-bd"/>
</dbReference>
<dbReference type="Gene3D" id="3.40.50.360">
    <property type="match status" value="1"/>
</dbReference>
<dbReference type="InterPro" id="IPR008254">
    <property type="entry name" value="Flavodoxin/NO_synth"/>
</dbReference>
<sequence length="718" mass="81102">MSRKLHLIFALIAGLFILLGALTGAILAGESVYNQSLPYKSNEFEGTTLAQTLRALKYTDVDALKLTVDRNHFVKVETTEGKTLFIHPQSAKVIEGNYKTPAFIQFVKTLHRSLYLGKTGRVVMGLTALCLLAITLSGLYLVLRKQKRWGRFFAKLPKERFYNYYHTFLGRWALLPIAIVCLTGVYMTLETVGVIPKFKETHNYEVASLREEPVEFIENIEAFNVPLSEVRSVDFPAFEDVEEVYKIDLIDKHLIVNQFTGEVISSSSSPFKSLAYLVRTLHIGKGHPIWAKVLLLTTLAILFFVYSGFAITLRKRHKGRNPFHRAECEYVVLVGSEGGTTRRFARWFHDELLRAGKRSYLADMNQYGGFEKLEQLVIFTCTYAEGEAPVNATHFAELWTKTPPTKPFGYSVVGFGSALYCNFCKYAKDVSALLAEHKLGSCVAPLHTINDQNIEEFRVWAEAWATAQGIVLRLPADFKAKPERKLVSFNLVARTPVQGDDIFMVCLAPQSSLRFASGDLLGITPEDGRERLYSVAKYEGKVWLSVKLHPQGVVSNKLNDLKIGDSLQAALVVNKQFHFPKKAPQVVCIANGVGMAPFIGMIAENTRKKPITLVWGCRREESLELYRPYIEQYTKEGKITTYWQAVSREGDRFYVQDILQREGAMLAQLLQNKGVVMICGSMAMLKAVNEVLEQVCRTHLGKPLSYFENRKQIKTDCY</sequence>
<dbReference type="InterPro" id="IPR005625">
    <property type="entry name" value="PepSY-ass_TM"/>
</dbReference>
<dbReference type="RefSeq" id="WP_208059339.1">
    <property type="nucleotide sequence ID" value="NZ_JAGDYP010000009.1"/>
</dbReference>
<evidence type="ECO:0000256" key="1">
    <source>
        <dbReference type="ARBA" id="ARBA00022630"/>
    </source>
</evidence>
<keyword evidence="1" id="KW-0285">Flavoprotein</keyword>
<protein>
    <submittedName>
        <fullName evidence="5">PepSY domain-containing protein</fullName>
    </submittedName>
</protein>
<reference evidence="5 6" key="1">
    <citation type="submission" date="2021-03" db="EMBL/GenBank/DDBJ databases">
        <title>Isolation and description of Capnocytophaga bilenii sp. nov., a novel Capnocytophaga species, isolated from a gingivitis subject.</title>
        <authorList>
            <person name="Antezack A."/>
            <person name="Monnet-Corti V."/>
            <person name="La Scola B."/>
        </authorList>
    </citation>
    <scope>NUCLEOTIDE SEQUENCE [LARGE SCALE GENOMIC DNA]</scope>
    <source>
        <strain evidence="5 6">Marseille-Q4570</strain>
    </source>
</reference>
<gene>
    <name evidence="5" type="ORF">J4N46_11060</name>
</gene>
<dbReference type="PROSITE" id="PS50902">
    <property type="entry name" value="FLAVODOXIN_LIKE"/>
    <property type="match status" value="1"/>
</dbReference>
<feature type="domain" description="FAD-binding FR-type" evidence="4">
    <location>
        <begin position="484"/>
        <end position="580"/>
    </location>
</feature>
<dbReference type="InterPro" id="IPR039261">
    <property type="entry name" value="FNR_nucleotide-bd"/>
</dbReference>
<evidence type="ECO:0000313" key="6">
    <source>
        <dbReference type="Proteomes" id="UP000681610"/>
    </source>
</evidence>
<dbReference type="InterPro" id="IPR029039">
    <property type="entry name" value="Flavoprotein-like_sf"/>
</dbReference>
<feature type="transmembrane region" description="Helical" evidence="2">
    <location>
        <begin position="289"/>
        <end position="313"/>
    </location>
</feature>
<dbReference type="PROSITE" id="PS51384">
    <property type="entry name" value="FAD_FR"/>
    <property type="match status" value="1"/>
</dbReference>
<organism evidence="5 6">
    <name type="scientific">Capnocytophaga bilenii</name>
    <dbReference type="NCBI Taxonomy" id="2819369"/>
    <lineage>
        <taxon>Bacteria</taxon>
        <taxon>Pseudomonadati</taxon>
        <taxon>Bacteroidota</taxon>
        <taxon>Flavobacteriia</taxon>
        <taxon>Flavobacteriales</taxon>
        <taxon>Flavobacteriaceae</taxon>
        <taxon>Capnocytophaga</taxon>
    </lineage>
</organism>
<dbReference type="SUPFAM" id="SSF52343">
    <property type="entry name" value="Ferredoxin reductase-like, C-terminal NADP-linked domain"/>
    <property type="match status" value="1"/>
</dbReference>
<keyword evidence="2" id="KW-1133">Transmembrane helix</keyword>
<feature type="transmembrane region" description="Helical" evidence="2">
    <location>
        <begin position="164"/>
        <end position="189"/>
    </location>
</feature>
<evidence type="ECO:0000259" key="4">
    <source>
        <dbReference type="PROSITE" id="PS51384"/>
    </source>
</evidence>
<proteinExistence type="predicted"/>
<keyword evidence="6" id="KW-1185">Reference proteome</keyword>
<dbReference type="Proteomes" id="UP000681610">
    <property type="component" value="Unassembled WGS sequence"/>
</dbReference>
<dbReference type="SUPFAM" id="SSF52218">
    <property type="entry name" value="Flavoproteins"/>
    <property type="match status" value="1"/>
</dbReference>
<evidence type="ECO:0000256" key="2">
    <source>
        <dbReference type="SAM" id="Phobius"/>
    </source>
</evidence>
<dbReference type="InterPro" id="IPR017938">
    <property type="entry name" value="Riboflavin_synthase-like_b-brl"/>
</dbReference>
<feature type="domain" description="Flavodoxin-like" evidence="3">
    <location>
        <begin position="330"/>
        <end position="465"/>
    </location>
</feature>
<dbReference type="Pfam" id="PF00258">
    <property type="entry name" value="Flavodoxin_1"/>
    <property type="match status" value="1"/>
</dbReference>
<name>A0ABS3Q077_9FLAO</name>
<dbReference type="InterPro" id="IPR017927">
    <property type="entry name" value="FAD-bd_FR_type"/>
</dbReference>
<keyword evidence="2" id="KW-0472">Membrane</keyword>
<evidence type="ECO:0000313" key="5">
    <source>
        <dbReference type="EMBL" id="MBO1884935.1"/>
    </source>
</evidence>
<dbReference type="EMBL" id="JAGDYP010000009">
    <property type="protein sequence ID" value="MBO1884935.1"/>
    <property type="molecule type" value="Genomic_DNA"/>
</dbReference>